<keyword evidence="2" id="KW-1185">Reference proteome</keyword>
<evidence type="ECO:0000313" key="2">
    <source>
        <dbReference type="Proteomes" id="UP000233440"/>
    </source>
</evidence>
<dbReference type="AlphaFoldDB" id="A0A2N3LFY3"/>
<protein>
    <submittedName>
        <fullName evidence="1">Uncharacterized protein</fullName>
    </submittedName>
</protein>
<accession>A0A2N3LFY3</accession>
<evidence type="ECO:0000313" key="1">
    <source>
        <dbReference type="EMBL" id="PKR83531.1"/>
    </source>
</evidence>
<dbReference type="Proteomes" id="UP000233440">
    <property type="component" value="Unassembled WGS sequence"/>
</dbReference>
<dbReference type="RefSeq" id="WP_101355671.1">
    <property type="nucleotide sequence ID" value="NZ_PIQO01000017.1"/>
</dbReference>
<organism evidence="1 2">
    <name type="scientific">Heyndrickxia camelliae</name>
    <dbReference type="NCBI Taxonomy" id="1707093"/>
    <lineage>
        <taxon>Bacteria</taxon>
        <taxon>Bacillati</taxon>
        <taxon>Bacillota</taxon>
        <taxon>Bacilli</taxon>
        <taxon>Bacillales</taxon>
        <taxon>Bacillaceae</taxon>
        <taxon>Heyndrickxia</taxon>
    </lineage>
</organism>
<dbReference type="EMBL" id="PIQO01000017">
    <property type="protein sequence ID" value="PKR83531.1"/>
    <property type="molecule type" value="Genomic_DNA"/>
</dbReference>
<comment type="caution">
    <text evidence="1">The sequence shown here is derived from an EMBL/GenBank/DDBJ whole genome shotgun (WGS) entry which is preliminary data.</text>
</comment>
<gene>
    <name evidence="1" type="ORF">CWO92_18370</name>
</gene>
<sequence length="93" mass="10474">MKIIDNRHLDFSNCIQIGDIVFVENGSKYIFSAPKKVCDKLEFPVVQINIDTFEIEDQISCKLLNSLKLGSNLPVGGVIKEIIKHKNVSIMLL</sequence>
<proteinExistence type="predicted"/>
<name>A0A2N3LFY3_9BACI</name>
<reference evidence="1 2" key="1">
    <citation type="submission" date="2017-11" db="EMBL/GenBank/DDBJ databases">
        <title>Bacillus camelliae sp. nov., isolated from pu'er tea.</title>
        <authorList>
            <person name="Niu L."/>
        </authorList>
    </citation>
    <scope>NUCLEOTIDE SEQUENCE [LARGE SCALE GENOMIC DNA]</scope>
    <source>
        <strain evidence="1 2">7578-1</strain>
    </source>
</reference>